<dbReference type="GeneID" id="30013948"/>
<name>A0A178Z769_9EURO</name>
<dbReference type="EMBL" id="LVYI01000010">
    <property type="protein sequence ID" value="OAP55628.1"/>
    <property type="molecule type" value="Genomic_DNA"/>
</dbReference>
<proteinExistence type="predicted"/>
<dbReference type="Proteomes" id="UP000078343">
    <property type="component" value="Unassembled WGS sequence"/>
</dbReference>
<comment type="caution">
    <text evidence="1">The sequence shown here is derived from an EMBL/GenBank/DDBJ whole genome shotgun (WGS) entry which is preliminary data.</text>
</comment>
<gene>
    <name evidence="1" type="ORF">AYL99_09780</name>
</gene>
<accession>A0A178Z769</accession>
<dbReference type="OrthoDB" id="4161271at2759"/>
<protein>
    <submittedName>
        <fullName evidence="1">Uncharacterized protein</fullName>
    </submittedName>
</protein>
<evidence type="ECO:0000313" key="1">
    <source>
        <dbReference type="EMBL" id="OAP55628.1"/>
    </source>
</evidence>
<dbReference type="RefSeq" id="XP_018688995.1">
    <property type="nucleotide sequence ID" value="XM_018841286.1"/>
</dbReference>
<sequence length="386" mass="43573">MTSRMATSRGALKPYARPVNRCGRSMTTRGASNRSVIRELKDLNKQLVSLVGLVGAAVDAVDQIRTVNGQREDMRCAVATAMPARPACQTRPPEDPEENDLPVDEKVRWLPPGNTPSLIYLGRALDQNDLTVVHSWYRRLESRVRNHARYSIVEYHRLLGNRNRVEIRESLPHGFLDGWVRTHWDDAFSYYAPAVPAAAWPVQLKLHINPSQYIFIVAIVFDDNVGPRPCQDPNILQAFYPANVTTMLDLSSLFWEKAQLLSQTRDLDKYAGAILEISTEFRTQWDEASSDLSDRIYDAPRQKALMDMVEREKRVSRAVVAVVENPAKADQLWEKLATVVDQGREEWAVASYVLRGAICHQLSSAESINTDPVKMFEDPFTGALLA</sequence>
<evidence type="ECO:0000313" key="2">
    <source>
        <dbReference type="Proteomes" id="UP000078343"/>
    </source>
</evidence>
<organism evidence="1 2">
    <name type="scientific">Fonsecaea erecta</name>
    <dbReference type="NCBI Taxonomy" id="1367422"/>
    <lineage>
        <taxon>Eukaryota</taxon>
        <taxon>Fungi</taxon>
        <taxon>Dikarya</taxon>
        <taxon>Ascomycota</taxon>
        <taxon>Pezizomycotina</taxon>
        <taxon>Eurotiomycetes</taxon>
        <taxon>Chaetothyriomycetidae</taxon>
        <taxon>Chaetothyriales</taxon>
        <taxon>Herpotrichiellaceae</taxon>
        <taxon>Fonsecaea</taxon>
    </lineage>
</organism>
<keyword evidence="2" id="KW-1185">Reference proteome</keyword>
<reference evidence="1 2" key="1">
    <citation type="submission" date="2016-04" db="EMBL/GenBank/DDBJ databases">
        <title>Draft genome of Fonsecaea erecta CBS 125763.</title>
        <authorList>
            <person name="Weiss V.A."/>
            <person name="Vicente V.A."/>
            <person name="Raittz R.T."/>
            <person name="Moreno L.F."/>
            <person name="De Souza E.M."/>
            <person name="Pedrosa F.O."/>
            <person name="Steffens M.B."/>
            <person name="Faoro H."/>
            <person name="Tadra-Sfeir M.Z."/>
            <person name="Najafzadeh M.J."/>
            <person name="Felipe M.S."/>
            <person name="Teixeira M."/>
            <person name="Sun J."/>
            <person name="Xi L."/>
            <person name="Gomes R."/>
            <person name="De Azevedo C.M."/>
            <person name="Salgado C.G."/>
            <person name="Da Silva M.B."/>
            <person name="Nascimento M.F."/>
            <person name="Queiroz-Telles F."/>
            <person name="Attili D.S."/>
            <person name="Gorbushina A."/>
        </authorList>
    </citation>
    <scope>NUCLEOTIDE SEQUENCE [LARGE SCALE GENOMIC DNA]</scope>
    <source>
        <strain evidence="1 2">CBS 125763</strain>
    </source>
</reference>
<dbReference type="AlphaFoldDB" id="A0A178Z769"/>